<dbReference type="OrthoDB" id="3719151at2"/>
<evidence type="ECO:0000259" key="7">
    <source>
        <dbReference type="Pfam" id="PF02687"/>
    </source>
</evidence>
<proteinExistence type="predicted"/>
<feature type="domain" description="ABC3 transporter permease C-terminal" evidence="7">
    <location>
        <begin position="549"/>
        <end position="660"/>
    </location>
</feature>
<evidence type="ECO:0000256" key="5">
    <source>
        <dbReference type="ARBA" id="ARBA00023136"/>
    </source>
</evidence>
<dbReference type="AlphaFoldDB" id="A0A1H4MEU9"/>
<evidence type="ECO:0000256" key="6">
    <source>
        <dbReference type="SAM" id="Phobius"/>
    </source>
</evidence>
<gene>
    <name evidence="8" type="ORF">SAMN04489806_1830</name>
</gene>
<evidence type="ECO:0000313" key="9">
    <source>
        <dbReference type="Proteomes" id="UP000199183"/>
    </source>
</evidence>
<evidence type="ECO:0000256" key="2">
    <source>
        <dbReference type="ARBA" id="ARBA00022475"/>
    </source>
</evidence>
<organism evidence="8 9">
    <name type="scientific">Paramicrobacterium humi</name>
    <dbReference type="NCBI Taxonomy" id="640635"/>
    <lineage>
        <taxon>Bacteria</taxon>
        <taxon>Bacillati</taxon>
        <taxon>Actinomycetota</taxon>
        <taxon>Actinomycetes</taxon>
        <taxon>Micrococcales</taxon>
        <taxon>Microbacteriaceae</taxon>
        <taxon>Paramicrobacterium</taxon>
    </lineage>
</organism>
<feature type="transmembrane region" description="Helical" evidence="6">
    <location>
        <begin position="421"/>
        <end position="439"/>
    </location>
</feature>
<feature type="transmembrane region" description="Helical" evidence="6">
    <location>
        <begin position="389"/>
        <end position="409"/>
    </location>
</feature>
<comment type="subcellular location">
    <subcellularLocation>
        <location evidence="1">Cell membrane</location>
        <topology evidence="1">Multi-pass membrane protein</topology>
    </subcellularLocation>
</comment>
<evidence type="ECO:0000256" key="1">
    <source>
        <dbReference type="ARBA" id="ARBA00004651"/>
    </source>
</evidence>
<feature type="transmembrane region" description="Helical" evidence="6">
    <location>
        <begin position="319"/>
        <end position="339"/>
    </location>
</feature>
<evidence type="ECO:0000256" key="4">
    <source>
        <dbReference type="ARBA" id="ARBA00022989"/>
    </source>
</evidence>
<keyword evidence="5 6" id="KW-0472">Membrane</keyword>
<protein>
    <submittedName>
        <fullName evidence="8">FtsX-like permease family protein</fullName>
    </submittedName>
</protein>
<keyword evidence="9" id="KW-1185">Reference proteome</keyword>
<feature type="transmembrane region" description="Helical" evidence="6">
    <location>
        <begin position="451"/>
        <end position="475"/>
    </location>
</feature>
<accession>A0A1H4MEU9</accession>
<sequence>MTSLSTWAVLRRHLSALAGPMALLALVVALVSATAVASPRAIEATASADIAAQLSSLSPAKRSLRAEAGGTIALGTTADPLSGLRKDLDHFRSAMSEPFRAAAGSARFVLTTPEARVYATQDDPPTTPVRKLQLTAVSDRSVFSLTEGSWPGPVSRDADGVIHFDMVLSEEAAKQLGWTLGDTRLSYAGWATLTGIVTAKNPKDPIWSIAPNLLSPVIFDDGNKSRRVTGLALVDPALFMNRSDVDTLAWYPVDPGAIDAQHQADALASLRAFSAAPHVLTVPNGGVPTTLPFRSGAEAVLEQGLARQAAATTMIGQTAAGPVGVAVVVLALGIALLVARQRRSVATARARGASPLLLRGVFALEGLAIGAPAALVGAAVALLVPGSGVPLAVPVFLAILPAAVLAAVLPRDQPGARGGAARWIAEACVVIVTVAAVLASRSGAADALTALAPLGVAATVGIIVVRATTGILGGLARRAATRSGLAAFAGAARAARLGIDGPATILAVTIGCGIAVFAASLRASLTAAVDDTADSLIVAGFTAVVAASVIVSVAVAGVAVLLALTVTRAERRRFAVTIRMLGVSRLDSTAMTWWQIVPVVLAGVVGGLAVGLALPRAARPLDLSAFTGEAGASPLVVDAAATALIAAAFAVIVTVVQLIMRKAAAKADAAVVVRAEEE</sequence>
<dbReference type="Pfam" id="PF02687">
    <property type="entry name" value="FtsX"/>
    <property type="match status" value="1"/>
</dbReference>
<keyword evidence="4 6" id="KW-1133">Transmembrane helix</keyword>
<keyword evidence="2" id="KW-1003">Cell membrane</keyword>
<feature type="transmembrane region" description="Helical" evidence="6">
    <location>
        <begin position="593"/>
        <end position="615"/>
    </location>
</feature>
<dbReference type="EMBL" id="FNRY01000001">
    <property type="protein sequence ID" value="SEB80882.1"/>
    <property type="molecule type" value="Genomic_DNA"/>
</dbReference>
<dbReference type="GO" id="GO:0005886">
    <property type="term" value="C:plasma membrane"/>
    <property type="evidence" value="ECO:0007669"/>
    <property type="project" value="UniProtKB-SubCell"/>
</dbReference>
<feature type="transmembrane region" description="Helical" evidence="6">
    <location>
        <begin position="537"/>
        <end position="564"/>
    </location>
</feature>
<dbReference type="InterPro" id="IPR003838">
    <property type="entry name" value="ABC3_permease_C"/>
</dbReference>
<evidence type="ECO:0000313" key="8">
    <source>
        <dbReference type="EMBL" id="SEB80882.1"/>
    </source>
</evidence>
<reference evidence="8 9" key="1">
    <citation type="submission" date="2016-10" db="EMBL/GenBank/DDBJ databases">
        <authorList>
            <person name="de Groot N.N."/>
        </authorList>
    </citation>
    <scope>NUCLEOTIDE SEQUENCE [LARGE SCALE GENOMIC DNA]</scope>
    <source>
        <strain evidence="8 9">DSM 21799</strain>
    </source>
</reference>
<keyword evidence="3 6" id="KW-0812">Transmembrane</keyword>
<dbReference type="Proteomes" id="UP000199183">
    <property type="component" value="Unassembled WGS sequence"/>
</dbReference>
<feature type="transmembrane region" description="Helical" evidence="6">
    <location>
        <begin position="360"/>
        <end position="383"/>
    </location>
</feature>
<dbReference type="STRING" id="640635.SAMN04489806_1830"/>
<feature type="transmembrane region" description="Helical" evidence="6">
    <location>
        <begin position="635"/>
        <end position="656"/>
    </location>
</feature>
<dbReference type="RefSeq" id="WP_143034018.1">
    <property type="nucleotide sequence ID" value="NZ_FNRY01000001.1"/>
</dbReference>
<name>A0A1H4MEU9_9MICO</name>
<feature type="transmembrane region" description="Helical" evidence="6">
    <location>
        <begin position="503"/>
        <end position="525"/>
    </location>
</feature>
<evidence type="ECO:0000256" key="3">
    <source>
        <dbReference type="ARBA" id="ARBA00022692"/>
    </source>
</evidence>